<evidence type="ECO:0000259" key="1">
    <source>
        <dbReference type="PROSITE" id="PS51154"/>
    </source>
</evidence>
<dbReference type="CDD" id="cd02908">
    <property type="entry name" value="Macro_OAADPr_deacetylase"/>
    <property type="match status" value="1"/>
</dbReference>
<reference evidence="2" key="2">
    <citation type="submission" date="2020-11" db="EMBL/GenBank/DDBJ databases">
        <authorList>
            <consortium name="DOE Joint Genome Institute"/>
            <person name="Kuo A."/>
            <person name="Miyauchi S."/>
            <person name="Kiss E."/>
            <person name="Drula E."/>
            <person name="Kohler A."/>
            <person name="Sanchez-Garcia M."/>
            <person name="Andreopoulos B."/>
            <person name="Barry K.W."/>
            <person name="Bonito G."/>
            <person name="Buee M."/>
            <person name="Carver A."/>
            <person name="Chen C."/>
            <person name="Cichocki N."/>
            <person name="Clum A."/>
            <person name="Culley D."/>
            <person name="Crous P.W."/>
            <person name="Fauchery L."/>
            <person name="Girlanda M."/>
            <person name="Hayes R."/>
            <person name="Keri Z."/>
            <person name="Labutti K."/>
            <person name="Lipzen A."/>
            <person name="Lombard V."/>
            <person name="Magnuson J."/>
            <person name="Maillard F."/>
            <person name="Morin E."/>
            <person name="Murat C."/>
            <person name="Nolan M."/>
            <person name="Ohm R."/>
            <person name="Pangilinan J."/>
            <person name="Pereira M."/>
            <person name="Perotto S."/>
            <person name="Peter M."/>
            <person name="Riley R."/>
            <person name="Sitrit Y."/>
            <person name="Stielow B."/>
            <person name="Szollosi G."/>
            <person name="Zifcakova L."/>
            <person name="Stursova M."/>
            <person name="Spatafora J.W."/>
            <person name="Tedersoo L."/>
            <person name="Vaario L.-M."/>
            <person name="Yamada A."/>
            <person name="Yan M."/>
            <person name="Wang P."/>
            <person name="Xu J."/>
            <person name="Bruns T."/>
            <person name="Baldrian P."/>
            <person name="Vilgalys R."/>
            <person name="Henrissat B."/>
            <person name="Grigoriev I.V."/>
            <person name="Hibbett D."/>
            <person name="Nagy L.G."/>
            <person name="Martin F.M."/>
        </authorList>
    </citation>
    <scope>NUCLEOTIDE SEQUENCE</scope>
    <source>
        <strain evidence="2">UH-Tt-Lm1</strain>
    </source>
</reference>
<dbReference type="InterPro" id="IPR043472">
    <property type="entry name" value="Macro_dom-like"/>
</dbReference>
<protein>
    <submittedName>
        <fullName evidence="2">A1pp-domain-containing protein</fullName>
    </submittedName>
</protein>
<proteinExistence type="predicted"/>
<dbReference type="PANTHER" id="PTHR11106">
    <property type="entry name" value="GANGLIOSIDE INDUCED DIFFERENTIATION ASSOCIATED PROTEIN 2-RELATED"/>
    <property type="match status" value="1"/>
</dbReference>
<evidence type="ECO:0000313" key="2">
    <source>
        <dbReference type="EMBL" id="KAF9778969.1"/>
    </source>
</evidence>
<gene>
    <name evidence="2" type="ORF">BJ322DRAFT_982627</name>
</gene>
<dbReference type="Pfam" id="PF01661">
    <property type="entry name" value="Macro"/>
    <property type="match status" value="1"/>
</dbReference>
<evidence type="ECO:0000313" key="3">
    <source>
        <dbReference type="Proteomes" id="UP000736335"/>
    </source>
</evidence>
<dbReference type="PROSITE" id="PS51154">
    <property type="entry name" value="MACRO"/>
    <property type="match status" value="1"/>
</dbReference>
<accession>A0A9P6H426</accession>
<dbReference type="OrthoDB" id="6077599at2759"/>
<sequence>MAIRVSSIRTLQDLYKAGAIRAARSPKYPHKASLLDRVSLWQGDITALEVDSIVNAANSHLGGVFNGAIQRAAGWELLEECLTLGGCETGFAKITRGYRLPAKHVIHAVGPIYSSRNAERKAAELQSCYKTSLEIAVQNELKHIAFPSLSTGIFGYPIDDATHIALDATRVFLDTPDGEKLDRVIFVVWSDRDRDVYRHLIPHYFPQEE</sequence>
<comment type="caution">
    <text evidence="2">The sequence shown here is derived from an EMBL/GenBank/DDBJ whole genome shotgun (WGS) entry which is preliminary data.</text>
</comment>
<organism evidence="2 3">
    <name type="scientific">Thelephora terrestris</name>
    <dbReference type="NCBI Taxonomy" id="56493"/>
    <lineage>
        <taxon>Eukaryota</taxon>
        <taxon>Fungi</taxon>
        <taxon>Dikarya</taxon>
        <taxon>Basidiomycota</taxon>
        <taxon>Agaricomycotina</taxon>
        <taxon>Agaricomycetes</taxon>
        <taxon>Thelephorales</taxon>
        <taxon>Thelephoraceae</taxon>
        <taxon>Thelephora</taxon>
    </lineage>
</organism>
<keyword evidence="3" id="KW-1185">Reference proteome</keyword>
<feature type="domain" description="Macro" evidence="1">
    <location>
        <begin position="25"/>
        <end position="205"/>
    </location>
</feature>
<dbReference type="EMBL" id="WIUZ02000021">
    <property type="protein sequence ID" value="KAF9778969.1"/>
    <property type="molecule type" value="Genomic_DNA"/>
</dbReference>
<dbReference type="Gene3D" id="3.40.220.10">
    <property type="entry name" value="Leucine Aminopeptidase, subunit E, domain 1"/>
    <property type="match status" value="1"/>
</dbReference>
<dbReference type="SUPFAM" id="SSF52949">
    <property type="entry name" value="Macro domain-like"/>
    <property type="match status" value="1"/>
</dbReference>
<dbReference type="SMART" id="SM00506">
    <property type="entry name" value="A1pp"/>
    <property type="match status" value="1"/>
</dbReference>
<dbReference type="PANTHER" id="PTHR11106:SF27">
    <property type="entry name" value="MACRO DOMAIN-CONTAINING PROTEIN"/>
    <property type="match status" value="1"/>
</dbReference>
<feature type="non-terminal residue" evidence="2">
    <location>
        <position position="1"/>
    </location>
</feature>
<dbReference type="InterPro" id="IPR002589">
    <property type="entry name" value="Macro_dom"/>
</dbReference>
<name>A0A9P6H426_9AGAM</name>
<dbReference type="AlphaFoldDB" id="A0A9P6H426"/>
<reference evidence="2" key="1">
    <citation type="journal article" date="2020" name="Nat. Commun.">
        <title>Large-scale genome sequencing of mycorrhizal fungi provides insights into the early evolution of symbiotic traits.</title>
        <authorList>
            <person name="Miyauchi S."/>
            <person name="Kiss E."/>
            <person name="Kuo A."/>
            <person name="Drula E."/>
            <person name="Kohler A."/>
            <person name="Sanchez-Garcia M."/>
            <person name="Morin E."/>
            <person name="Andreopoulos B."/>
            <person name="Barry K.W."/>
            <person name="Bonito G."/>
            <person name="Buee M."/>
            <person name="Carver A."/>
            <person name="Chen C."/>
            <person name="Cichocki N."/>
            <person name="Clum A."/>
            <person name="Culley D."/>
            <person name="Crous P.W."/>
            <person name="Fauchery L."/>
            <person name="Girlanda M."/>
            <person name="Hayes R.D."/>
            <person name="Keri Z."/>
            <person name="LaButti K."/>
            <person name="Lipzen A."/>
            <person name="Lombard V."/>
            <person name="Magnuson J."/>
            <person name="Maillard F."/>
            <person name="Murat C."/>
            <person name="Nolan M."/>
            <person name="Ohm R.A."/>
            <person name="Pangilinan J."/>
            <person name="Pereira M.F."/>
            <person name="Perotto S."/>
            <person name="Peter M."/>
            <person name="Pfister S."/>
            <person name="Riley R."/>
            <person name="Sitrit Y."/>
            <person name="Stielow J.B."/>
            <person name="Szollosi G."/>
            <person name="Zifcakova L."/>
            <person name="Stursova M."/>
            <person name="Spatafora J.W."/>
            <person name="Tedersoo L."/>
            <person name="Vaario L.M."/>
            <person name="Yamada A."/>
            <person name="Yan M."/>
            <person name="Wang P."/>
            <person name="Xu J."/>
            <person name="Bruns T."/>
            <person name="Baldrian P."/>
            <person name="Vilgalys R."/>
            <person name="Dunand C."/>
            <person name="Henrissat B."/>
            <person name="Grigoriev I.V."/>
            <person name="Hibbett D."/>
            <person name="Nagy L.G."/>
            <person name="Martin F.M."/>
        </authorList>
    </citation>
    <scope>NUCLEOTIDE SEQUENCE</scope>
    <source>
        <strain evidence="2">UH-Tt-Lm1</strain>
    </source>
</reference>
<dbReference type="Proteomes" id="UP000736335">
    <property type="component" value="Unassembled WGS sequence"/>
</dbReference>